<sequence length="596" mass="65213">MLAGIGGGQRLTAQTRVPLTDLSAFKQPSSSWRIAGDVRSDLQQDNALTTTTGTGILVNLPEKGTHGRDLFSMAEHGDMDLELDYLVARKSNSGIYLQGRYEIQLLDSHGTLSPRAADNGGIYERWDDSKPEGQQGYDGHAPRQNASLANGLWQHLKISFQAPRFDAAGHKIANAVILRAELNGVTIHENVVLSGPTRGAMDDKEAATGPLRLQGDHGAVAFRNITISHFSAPKPELKDITYDIFRGPFDKQPDFRIVKPVANGQSELLTSNVSHLPENQFLIRYQGVLSVKTAGRYGFRLHTSGGGGQMKVNGQEVIKLSGWDGNGAVTLQPGDYPVEILYNKEEDWAKPSLTLSVKGDNLREFVISDVNVPADDATDPILVAATENTVLRSFMDLKGGPRVVHAVSAGSPLKLHYTYDMDHGEPVQAWRGEFLNTTPMWHDRGDGSSRPMGMIRTLDRKPQLSLARLAGEQAAWTTDTAGTGFRPRGYSLDAAGLPVFSYDIYGTQVTDALSILPESAGLQRTIRITRPQEKIYVRIAVGDSIIRLDDKTFLVGDKSWYVKMNPEAPAAIIRGSQGNMELIAPVKETLRYAIIF</sequence>
<name>A0A9Q5GJT4_9BACT</name>
<gene>
    <name evidence="3" type="ORF">ECE50_001140</name>
</gene>
<dbReference type="InterPro" id="IPR011658">
    <property type="entry name" value="PA14_dom"/>
</dbReference>
<evidence type="ECO:0000256" key="1">
    <source>
        <dbReference type="SAM" id="MobiDB-lite"/>
    </source>
</evidence>
<keyword evidence="4" id="KW-1185">Reference proteome</keyword>
<dbReference type="OrthoDB" id="938897at2"/>
<dbReference type="InterPro" id="IPR010496">
    <property type="entry name" value="AL/BT2_dom"/>
</dbReference>
<evidence type="ECO:0000313" key="3">
    <source>
        <dbReference type="EMBL" id="NSL85415.1"/>
    </source>
</evidence>
<dbReference type="SUPFAM" id="SSF56988">
    <property type="entry name" value="Anthrax protective antigen"/>
    <property type="match status" value="1"/>
</dbReference>
<feature type="region of interest" description="Disordered" evidence="1">
    <location>
        <begin position="118"/>
        <end position="143"/>
    </location>
</feature>
<dbReference type="EMBL" id="RIAR02000001">
    <property type="protein sequence ID" value="NSL85415.1"/>
    <property type="molecule type" value="Genomic_DNA"/>
</dbReference>
<proteinExistence type="predicted"/>
<dbReference type="Pfam" id="PF07691">
    <property type="entry name" value="PA14"/>
    <property type="match status" value="1"/>
</dbReference>
<dbReference type="AlphaFoldDB" id="A0A9Q5GJT4"/>
<dbReference type="PROSITE" id="PS51820">
    <property type="entry name" value="PA14"/>
    <property type="match status" value="1"/>
</dbReference>
<accession>A0A9Q5GJT4</accession>
<dbReference type="InterPro" id="IPR037524">
    <property type="entry name" value="PA14/GLEYA"/>
</dbReference>
<reference evidence="3" key="1">
    <citation type="submission" date="2020-05" db="EMBL/GenBank/DDBJ databases">
        <title>Chitinophaga laudate sp. nov., isolated from a tropical peat swamp.</title>
        <authorList>
            <person name="Goh C.B.S."/>
            <person name="Lee M.S."/>
            <person name="Parimannan S."/>
            <person name="Pasbakhsh P."/>
            <person name="Yule C.M."/>
            <person name="Rajandas H."/>
            <person name="Loke S."/>
            <person name="Croft L."/>
            <person name="Tan J.B.L."/>
        </authorList>
    </citation>
    <scope>NUCLEOTIDE SEQUENCE</scope>
    <source>
        <strain evidence="3">Mgbs1</strain>
    </source>
</reference>
<comment type="caution">
    <text evidence="3">The sequence shown here is derived from an EMBL/GenBank/DDBJ whole genome shotgun (WGS) entry which is preliminary data.</text>
</comment>
<feature type="domain" description="PA14" evidence="2">
    <location>
        <begin position="235"/>
        <end position="371"/>
    </location>
</feature>
<dbReference type="Gene3D" id="3.90.182.10">
    <property type="entry name" value="Toxin - Anthrax Protective Antigen,domain 1"/>
    <property type="match status" value="1"/>
</dbReference>
<organism evidence="3 4">
    <name type="scientific">Chitinophaga solisilvae</name>
    <dbReference type="NCBI Taxonomy" id="1233460"/>
    <lineage>
        <taxon>Bacteria</taxon>
        <taxon>Pseudomonadati</taxon>
        <taxon>Bacteroidota</taxon>
        <taxon>Chitinophagia</taxon>
        <taxon>Chitinophagales</taxon>
        <taxon>Chitinophagaceae</taxon>
        <taxon>Chitinophaga</taxon>
    </lineage>
</organism>
<dbReference type="Pfam" id="PF06439">
    <property type="entry name" value="3keto-disac_hyd"/>
    <property type="match status" value="1"/>
</dbReference>
<evidence type="ECO:0000313" key="4">
    <source>
        <dbReference type="Proteomes" id="UP000281028"/>
    </source>
</evidence>
<evidence type="ECO:0000259" key="2">
    <source>
        <dbReference type="PROSITE" id="PS51820"/>
    </source>
</evidence>
<dbReference type="Proteomes" id="UP000281028">
    <property type="component" value="Unassembled WGS sequence"/>
</dbReference>
<dbReference type="GO" id="GO:0016787">
    <property type="term" value="F:hydrolase activity"/>
    <property type="evidence" value="ECO:0007669"/>
    <property type="project" value="InterPro"/>
</dbReference>
<dbReference type="Gene3D" id="2.60.120.560">
    <property type="entry name" value="Exo-inulinase, domain 1"/>
    <property type="match status" value="1"/>
</dbReference>
<protein>
    <submittedName>
        <fullName evidence="3">DUF1080 domain-containing protein</fullName>
    </submittedName>
</protein>